<dbReference type="InterPro" id="IPR032267">
    <property type="entry name" value="DUF4832"/>
</dbReference>
<dbReference type="Pfam" id="PF16116">
    <property type="entry name" value="DUF4832"/>
    <property type="match status" value="1"/>
</dbReference>
<proteinExistence type="predicted"/>
<dbReference type="Proteomes" id="UP000184612">
    <property type="component" value="Unassembled WGS sequence"/>
</dbReference>
<accession>A0A1M7Y6X2</accession>
<dbReference type="EMBL" id="FRFD01000005">
    <property type="protein sequence ID" value="SHO48397.1"/>
    <property type="molecule type" value="Genomic_DNA"/>
</dbReference>
<dbReference type="SUPFAM" id="SSF51445">
    <property type="entry name" value="(Trans)glycosidases"/>
    <property type="match status" value="1"/>
</dbReference>
<reference evidence="3 4" key="1">
    <citation type="submission" date="2016-12" db="EMBL/GenBank/DDBJ databases">
        <authorList>
            <person name="Song W.-J."/>
            <person name="Kurnit D.M."/>
        </authorList>
    </citation>
    <scope>NUCLEOTIDE SEQUENCE [LARGE SCALE GENOMIC DNA]</scope>
    <source>
        <strain evidence="3 4">DSM 12503</strain>
    </source>
</reference>
<sequence>MKRVTGFILVICMLLTSGFVSAADTKLTSGTQKYNTSSGSSSLKSLMAVQEHNQLFICVTGKELTGTYSLYIDTNNKEKTGTAAAGWAKADSVDYKITDDILYGFNKGKWQPVKSQDGFKLVRKDAVLEVSLDMKVLGLTESQAVKIGFYDGKNGLIPSAGKEMMTVDKAAPVISTPSIKIDGENSVSEWKSLKIAEGQDKIKELYAYKDTGKLYIMVLGEALKEANNNIYLNTDNNASTGYKNWGQYGENGAGADFLIESDDTGAWKLFQYVGPDWNWAEVKAPVEAVIKEKDGVQCLELSTDINSMKDIKKNIYISMGLNNDTGFAPKIWAELPYAKVIDLNGYGIKTDGKINDWTEVDSITAADKTALTLMAAQDSRKLYTVVKGRSMNTRNEYILDVKKGGFLYGIYSGVDYIVKDGYVYPLNGNNLIDASRKSAVYMDYQDDAVKMQLKLSQIGNPAKGSIYIAYKGKNILKLPQNGSKLKVTSVWKTAGEKDTFYPAEDYASNANPYKGWLPWASHDSVKEPLAQEVKMAYFDIKWSELEPTEGKYDFTAVEEKYHFKYWREKGVRLNLRFVMDDPSDNPNHMDIPKWLYDKLVKENYNGGKGGKWYNSPAIGAGFAPDYNSPLLLAAHEKAIKALAKRYDNPGIISFIQIGSLGHWAEFHNWPEDISGKFPDLSISDKYVGHYLDNFKKVKLGMRKPYPIASKNKLGLFNDVFGMADTTAQFLDWAQNGWDEIGEYVDAASGYSSPEEARKASAMSDFWKNNYSGGEFANGNVRLYIDDTTIMDTLRQVRESHTSWLGPCSPADLLKSDKDAYLYQCNIDALTNIIGYNFVLEAVTHNGKAKTGNNLSVKMKWNNKGVAPFYYNWPLELSLADSKGKIAAKTITSADITKWLPGETVTTQSISIPKNLKKGEYTLCVAILDPQTGKPGIKLGIEGIRSDGRYTLNKITAGD</sequence>
<dbReference type="STRING" id="1121345.SAMN02745217_01825"/>
<evidence type="ECO:0000259" key="2">
    <source>
        <dbReference type="Pfam" id="PF16116"/>
    </source>
</evidence>
<protein>
    <submittedName>
        <fullName evidence="3">Beta-galactosidase</fullName>
    </submittedName>
</protein>
<dbReference type="Gene3D" id="3.20.20.80">
    <property type="entry name" value="Glycosidases"/>
    <property type="match status" value="1"/>
</dbReference>
<keyword evidence="1" id="KW-0732">Signal</keyword>
<organism evidence="3 4">
    <name type="scientific">Anaerocolumna xylanovorans DSM 12503</name>
    <dbReference type="NCBI Taxonomy" id="1121345"/>
    <lineage>
        <taxon>Bacteria</taxon>
        <taxon>Bacillati</taxon>
        <taxon>Bacillota</taxon>
        <taxon>Clostridia</taxon>
        <taxon>Lachnospirales</taxon>
        <taxon>Lachnospiraceae</taxon>
        <taxon>Anaerocolumna</taxon>
    </lineage>
</organism>
<dbReference type="AlphaFoldDB" id="A0A1M7Y6X2"/>
<gene>
    <name evidence="3" type="ORF">SAMN02745217_01825</name>
</gene>
<keyword evidence="4" id="KW-1185">Reference proteome</keyword>
<feature type="signal peptide" evidence="1">
    <location>
        <begin position="1"/>
        <end position="22"/>
    </location>
</feature>
<feature type="chain" id="PRO_5013133754" evidence="1">
    <location>
        <begin position="23"/>
        <end position="958"/>
    </location>
</feature>
<evidence type="ECO:0000313" key="3">
    <source>
        <dbReference type="EMBL" id="SHO48397.1"/>
    </source>
</evidence>
<name>A0A1M7Y6X2_9FIRM</name>
<dbReference type="InterPro" id="IPR017853">
    <property type="entry name" value="GH"/>
</dbReference>
<evidence type="ECO:0000256" key="1">
    <source>
        <dbReference type="SAM" id="SignalP"/>
    </source>
</evidence>
<dbReference type="OrthoDB" id="9761426at2"/>
<feature type="domain" description="DUF4832" evidence="2">
    <location>
        <begin position="751"/>
        <end position="931"/>
    </location>
</feature>
<evidence type="ECO:0000313" key="4">
    <source>
        <dbReference type="Proteomes" id="UP000184612"/>
    </source>
</evidence>
<dbReference type="RefSeq" id="WP_073588541.1">
    <property type="nucleotide sequence ID" value="NZ_FRFD01000005.1"/>
</dbReference>